<dbReference type="EMBL" id="LDAU01000194">
    <property type="protein sequence ID" value="KRX00153.1"/>
    <property type="molecule type" value="Genomic_DNA"/>
</dbReference>
<proteinExistence type="predicted"/>
<evidence type="ECO:0000256" key="1">
    <source>
        <dbReference type="SAM" id="Coils"/>
    </source>
</evidence>
<feature type="coiled-coil region" evidence="1">
    <location>
        <begin position="72"/>
        <end position="116"/>
    </location>
</feature>
<comment type="caution">
    <text evidence="3">The sequence shown here is derived from an EMBL/GenBank/DDBJ whole genome shotgun (WGS) entry which is preliminary data.</text>
</comment>
<sequence length="187" mass="22104">MGCATSKQGIKYQVQKYKVQEIKRKMSINTPVTSQALSQQQNGPVNDKSSISVSLINQKRKFKLTLYSCQNEEAINEQVKKNEEEILKSQQKEYFIEQLTQQFKMQIQMKQQENQQQLQLKQTQSEKYCESLVDSDNNNKNNKYQHRKCYSMYKQNESKFSQQHREQIKKAQKYKSQSQKIASKVQA</sequence>
<name>A0A0V0QD56_PSEPJ</name>
<reference evidence="3 4" key="1">
    <citation type="journal article" date="2015" name="Sci. Rep.">
        <title>Genome of the facultative scuticociliatosis pathogen Pseudocohnilembus persalinus provides insight into its virulence through horizontal gene transfer.</title>
        <authorList>
            <person name="Xiong J."/>
            <person name="Wang G."/>
            <person name="Cheng J."/>
            <person name="Tian M."/>
            <person name="Pan X."/>
            <person name="Warren A."/>
            <person name="Jiang C."/>
            <person name="Yuan D."/>
            <person name="Miao W."/>
        </authorList>
    </citation>
    <scope>NUCLEOTIDE SEQUENCE [LARGE SCALE GENOMIC DNA]</scope>
    <source>
        <strain evidence="3">36N120E</strain>
    </source>
</reference>
<dbReference type="InParanoid" id="A0A0V0QD56"/>
<evidence type="ECO:0000313" key="4">
    <source>
        <dbReference type="Proteomes" id="UP000054937"/>
    </source>
</evidence>
<organism evidence="3 4">
    <name type="scientific">Pseudocohnilembus persalinus</name>
    <name type="common">Ciliate</name>
    <dbReference type="NCBI Taxonomy" id="266149"/>
    <lineage>
        <taxon>Eukaryota</taxon>
        <taxon>Sar</taxon>
        <taxon>Alveolata</taxon>
        <taxon>Ciliophora</taxon>
        <taxon>Intramacronucleata</taxon>
        <taxon>Oligohymenophorea</taxon>
        <taxon>Scuticociliatia</taxon>
        <taxon>Philasterida</taxon>
        <taxon>Pseudocohnilembidae</taxon>
        <taxon>Pseudocohnilembus</taxon>
    </lineage>
</organism>
<feature type="region of interest" description="Disordered" evidence="2">
    <location>
        <begin position="160"/>
        <end position="187"/>
    </location>
</feature>
<keyword evidence="4" id="KW-1185">Reference proteome</keyword>
<evidence type="ECO:0000256" key="2">
    <source>
        <dbReference type="SAM" id="MobiDB-lite"/>
    </source>
</evidence>
<feature type="compositionally biased region" description="Low complexity" evidence="2">
    <location>
        <begin position="174"/>
        <end position="187"/>
    </location>
</feature>
<protein>
    <submittedName>
        <fullName evidence="3">Uncharacterized protein</fullName>
    </submittedName>
</protein>
<dbReference type="AlphaFoldDB" id="A0A0V0QD56"/>
<keyword evidence="1" id="KW-0175">Coiled coil</keyword>
<dbReference type="Proteomes" id="UP000054937">
    <property type="component" value="Unassembled WGS sequence"/>
</dbReference>
<accession>A0A0V0QD56</accession>
<gene>
    <name evidence="3" type="ORF">PPERSA_10652</name>
</gene>
<evidence type="ECO:0000313" key="3">
    <source>
        <dbReference type="EMBL" id="KRX00153.1"/>
    </source>
</evidence>